<dbReference type="SMART" id="SM00137">
    <property type="entry name" value="MAM"/>
    <property type="match status" value="1"/>
</dbReference>
<dbReference type="PRINTS" id="PR00020">
    <property type="entry name" value="MAMDOMAIN"/>
</dbReference>
<dbReference type="InterPro" id="IPR014853">
    <property type="entry name" value="VWF/SSPO/ZAN-like_Cys-rich_dom"/>
</dbReference>
<evidence type="ECO:0000259" key="1">
    <source>
        <dbReference type="PROSITE" id="PS50060"/>
    </source>
</evidence>
<dbReference type="Pfam" id="PF08742">
    <property type="entry name" value="C8"/>
    <property type="match status" value="1"/>
</dbReference>
<dbReference type="PROSITE" id="PS50060">
    <property type="entry name" value="MAM_2"/>
    <property type="match status" value="1"/>
</dbReference>
<reference evidence="2" key="3">
    <citation type="submission" date="2025-08" db="UniProtKB">
        <authorList>
            <consortium name="Ensembl"/>
        </authorList>
    </citation>
    <scope>IDENTIFICATION</scope>
    <source>
        <strain evidence="2">HNI</strain>
    </source>
</reference>
<reference evidence="2 3" key="2">
    <citation type="submission" date="2017-04" db="EMBL/GenBank/DDBJ databases">
        <title>CpG methylation of centromeres and impact of large insertions on vertebrate speciation.</title>
        <authorList>
            <person name="Ichikawa K."/>
            <person name="Yoshimura J."/>
            <person name="Morishita S."/>
        </authorList>
    </citation>
    <scope>NUCLEOTIDE SEQUENCE</scope>
    <source>
        <strain evidence="2 3">HNI</strain>
    </source>
</reference>
<evidence type="ECO:0000313" key="2">
    <source>
        <dbReference type="Ensembl" id="ENSORLP00020013700.1"/>
    </source>
</evidence>
<feature type="domain" description="MAM" evidence="1">
    <location>
        <begin position="90"/>
        <end position="247"/>
    </location>
</feature>
<accession>A0A3P9KZ01</accession>
<dbReference type="PANTHER" id="PTHR23282">
    <property type="entry name" value="APICAL ENDOSOMAL GLYCOPROTEIN PRECURSOR"/>
    <property type="match status" value="1"/>
</dbReference>
<dbReference type="Gene3D" id="2.60.120.200">
    <property type="match status" value="1"/>
</dbReference>
<dbReference type="GO" id="GO:0016020">
    <property type="term" value="C:membrane"/>
    <property type="evidence" value="ECO:0007669"/>
    <property type="project" value="InterPro"/>
</dbReference>
<dbReference type="CDD" id="cd06263">
    <property type="entry name" value="MAM"/>
    <property type="match status" value="1"/>
</dbReference>
<sequence>MAENVTALAESWQTETTSSSCKSALVSPKCDPLDEEEYASEMYCGLLLSGSGPLANCTSIVKVESYFKACVSDMCSAHGDQAVLCETLHVNCSFDGSLCSWNKMATDALDWIWNSYTPNQIFDSTSGPTNGGSYLCIEAKGMVHGNTARLISPECSAIGPHCLQFWYHMHGPSDHMGLDVYLLQNQATEIVWWKRHDQGNVWHLALVDFYATTMFQILIKGQRESNDQSVVAIDEMKLFHLPSKCQQNIGRLSTGFINVWVFFSLILH</sequence>
<reference key="1">
    <citation type="journal article" date="2007" name="Nature">
        <title>The medaka draft genome and insights into vertebrate genome evolution.</title>
        <authorList>
            <person name="Kasahara M."/>
            <person name="Naruse K."/>
            <person name="Sasaki S."/>
            <person name="Nakatani Y."/>
            <person name="Qu W."/>
            <person name="Ahsan B."/>
            <person name="Yamada T."/>
            <person name="Nagayasu Y."/>
            <person name="Doi K."/>
            <person name="Kasai Y."/>
            <person name="Jindo T."/>
            <person name="Kobayashi D."/>
            <person name="Shimada A."/>
            <person name="Toyoda A."/>
            <person name="Kuroki Y."/>
            <person name="Fujiyama A."/>
            <person name="Sasaki T."/>
            <person name="Shimizu A."/>
            <person name="Asakawa S."/>
            <person name="Shimizu N."/>
            <person name="Hashimoto S."/>
            <person name="Yang J."/>
            <person name="Lee Y."/>
            <person name="Matsushima K."/>
            <person name="Sugano S."/>
            <person name="Sakaizumi M."/>
            <person name="Narita T."/>
            <person name="Ohishi K."/>
            <person name="Haga S."/>
            <person name="Ohta F."/>
            <person name="Nomoto H."/>
            <person name="Nogata K."/>
            <person name="Morishita T."/>
            <person name="Endo T."/>
            <person name="Shin-I T."/>
            <person name="Takeda H."/>
            <person name="Morishita S."/>
            <person name="Kohara Y."/>
        </authorList>
    </citation>
    <scope>NUCLEOTIDE SEQUENCE [LARGE SCALE GENOMIC DNA]</scope>
    <source>
        <strain>Hd-rR</strain>
    </source>
</reference>
<dbReference type="InterPro" id="IPR051560">
    <property type="entry name" value="MAM_domain-containing"/>
</dbReference>
<dbReference type="Pfam" id="PF00629">
    <property type="entry name" value="MAM"/>
    <property type="match status" value="1"/>
</dbReference>
<dbReference type="AlphaFoldDB" id="A0A3P9KZ01"/>
<dbReference type="PANTHER" id="PTHR23282:SF101">
    <property type="entry name" value="MAM DOMAIN-CONTAINING PROTEIN"/>
    <property type="match status" value="1"/>
</dbReference>
<proteinExistence type="predicted"/>
<dbReference type="InterPro" id="IPR000998">
    <property type="entry name" value="MAM_dom"/>
</dbReference>
<evidence type="ECO:0000313" key="3">
    <source>
        <dbReference type="Proteomes" id="UP000265180"/>
    </source>
</evidence>
<dbReference type="SUPFAM" id="SSF49899">
    <property type="entry name" value="Concanavalin A-like lectins/glucanases"/>
    <property type="match status" value="1"/>
</dbReference>
<reference evidence="2" key="4">
    <citation type="submission" date="2025-09" db="UniProtKB">
        <authorList>
            <consortium name="Ensembl"/>
        </authorList>
    </citation>
    <scope>IDENTIFICATION</scope>
    <source>
        <strain evidence="2">HNI</strain>
    </source>
</reference>
<dbReference type="Proteomes" id="UP000265180">
    <property type="component" value="Chromosome 17"/>
</dbReference>
<name>A0A3P9KZ01_ORYLA</name>
<dbReference type="InterPro" id="IPR013320">
    <property type="entry name" value="ConA-like_dom_sf"/>
</dbReference>
<dbReference type="Ensembl" id="ENSORLT00020021226.1">
    <property type="protein sequence ID" value="ENSORLP00020013700.1"/>
    <property type="gene ID" value="ENSORLG00020014665.1"/>
</dbReference>
<protein>
    <recommendedName>
        <fullName evidence="1">MAM domain-containing protein</fullName>
    </recommendedName>
</protein>
<dbReference type="SMART" id="SM00832">
    <property type="entry name" value="C8"/>
    <property type="match status" value="1"/>
</dbReference>
<organism evidence="2 3">
    <name type="scientific">Oryzias latipes</name>
    <name type="common">Japanese rice fish</name>
    <name type="synonym">Japanese killifish</name>
    <dbReference type="NCBI Taxonomy" id="8090"/>
    <lineage>
        <taxon>Eukaryota</taxon>
        <taxon>Metazoa</taxon>
        <taxon>Chordata</taxon>
        <taxon>Craniata</taxon>
        <taxon>Vertebrata</taxon>
        <taxon>Euteleostomi</taxon>
        <taxon>Actinopterygii</taxon>
        <taxon>Neopterygii</taxon>
        <taxon>Teleostei</taxon>
        <taxon>Neoteleostei</taxon>
        <taxon>Acanthomorphata</taxon>
        <taxon>Ovalentaria</taxon>
        <taxon>Atherinomorphae</taxon>
        <taxon>Beloniformes</taxon>
        <taxon>Adrianichthyidae</taxon>
        <taxon>Oryziinae</taxon>
        <taxon>Oryzias</taxon>
    </lineage>
</organism>